<dbReference type="RefSeq" id="WP_215884920.1">
    <property type="nucleotide sequence ID" value="NZ_JAAOMP010000159.1"/>
</dbReference>
<reference evidence="1 2" key="1">
    <citation type="journal article" date="2021" name="ISME J.">
        <title>Genomic evolution of the class Acidithiobacillia: deep-branching Proteobacteria living in extreme acidic conditions.</title>
        <authorList>
            <person name="Moya-Beltran A."/>
            <person name="Beard S."/>
            <person name="Rojas-Villalobos C."/>
            <person name="Issotta F."/>
            <person name="Gallardo Y."/>
            <person name="Ulloa R."/>
            <person name="Giaveno A."/>
            <person name="Degli Esposti M."/>
            <person name="Johnson D.B."/>
            <person name="Quatrini R."/>
        </authorList>
    </citation>
    <scope>NUCLEOTIDE SEQUENCE [LARGE SCALE GENOMIC DNA]</scope>
    <source>
        <strain evidence="1 2">RW2</strain>
    </source>
</reference>
<accession>A0ABS6A1N1</accession>
<dbReference type="EMBL" id="JAAOMP010000159">
    <property type="protein sequence ID" value="MBU2761423.1"/>
    <property type="molecule type" value="Genomic_DNA"/>
</dbReference>
<evidence type="ECO:0000313" key="1">
    <source>
        <dbReference type="EMBL" id="MBU2761423.1"/>
    </source>
</evidence>
<gene>
    <name evidence="1" type="ORF">HAP95_14910</name>
</gene>
<name>A0ABS6A1N1_9PROT</name>
<sequence>MSYDDKCHDGKPAEIRSALMACQSFEDILRRIIRNPNNSTSAHVAAECLFAVRKLGNALKTDNLHHEGH</sequence>
<organism evidence="1 2">
    <name type="scientific">Acidithiobacillus sulfurivorans</name>
    <dbReference type="NCBI Taxonomy" id="1958756"/>
    <lineage>
        <taxon>Bacteria</taxon>
        <taxon>Pseudomonadati</taxon>
        <taxon>Pseudomonadota</taxon>
        <taxon>Acidithiobacillia</taxon>
        <taxon>Acidithiobacillales</taxon>
        <taxon>Acidithiobacillaceae</taxon>
        <taxon>Acidithiobacillus</taxon>
    </lineage>
</organism>
<dbReference type="Proteomes" id="UP000755654">
    <property type="component" value="Unassembled WGS sequence"/>
</dbReference>
<keyword evidence="2" id="KW-1185">Reference proteome</keyword>
<evidence type="ECO:0000313" key="2">
    <source>
        <dbReference type="Proteomes" id="UP000755654"/>
    </source>
</evidence>
<comment type="caution">
    <text evidence="1">The sequence shown here is derived from an EMBL/GenBank/DDBJ whole genome shotgun (WGS) entry which is preliminary data.</text>
</comment>
<protein>
    <submittedName>
        <fullName evidence="1">Uncharacterized protein</fullName>
    </submittedName>
</protein>
<proteinExistence type="predicted"/>